<dbReference type="GO" id="GO:0009073">
    <property type="term" value="P:aromatic amino acid family biosynthetic process"/>
    <property type="evidence" value="ECO:0007669"/>
    <property type="project" value="UniProtKB-KW"/>
</dbReference>
<evidence type="ECO:0000256" key="9">
    <source>
        <dbReference type="HAMAP-Rule" id="MF_00210"/>
    </source>
</evidence>
<dbReference type="Pfam" id="PF00275">
    <property type="entry name" value="EPSP_synthase"/>
    <property type="match status" value="1"/>
</dbReference>
<evidence type="ECO:0000256" key="7">
    <source>
        <dbReference type="ARBA" id="ARBA00023141"/>
    </source>
</evidence>
<name>A0A1H7GPD2_9SPHN</name>
<comment type="catalytic activity">
    <reaction evidence="8">
        <text>3-phosphoshikimate + phosphoenolpyruvate = 5-O-(1-carboxyvinyl)-3-phosphoshikimate + phosphate</text>
        <dbReference type="Rhea" id="RHEA:21256"/>
        <dbReference type="ChEBI" id="CHEBI:43474"/>
        <dbReference type="ChEBI" id="CHEBI:57701"/>
        <dbReference type="ChEBI" id="CHEBI:58702"/>
        <dbReference type="ChEBI" id="CHEBI:145989"/>
        <dbReference type="EC" id="2.5.1.19"/>
    </reaction>
    <physiologicalReaction direction="left-to-right" evidence="8">
        <dbReference type="Rhea" id="RHEA:21257"/>
    </physiologicalReaction>
</comment>
<dbReference type="STRING" id="1855283.SAMN05216382_0335"/>
<evidence type="ECO:0000256" key="5">
    <source>
        <dbReference type="ARBA" id="ARBA00022605"/>
    </source>
</evidence>
<dbReference type="PANTHER" id="PTHR21090">
    <property type="entry name" value="AROM/DEHYDROQUINATE SYNTHASE"/>
    <property type="match status" value="1"/>
</dbReference>
<feature type="binding site" evidence="9">
    <location>
        <position position="175"/>
    </location>
    <ligand>
        <name>phosphoenolpyruvate</name>
        <dbReference type="ChEBI" id="CHEBI:58702"/>
    </ligand>
</feature>
<evidence type="ECO:0000256" key="8">
    <source>
        <dbReference type="ARBA" id="ARBA00044633"/>
    </source>
</evidence>
<dbReference type="InterPro" id="IPR001986">
    <property type="entry name" value="Enolpyruvate_Tfrase_dom"/>
</dbReference>
<dbReference type="GO" id="GO:0008652">
    <property type="term" value="P:amino acid biosynthetic process"/>
    <property type="evidence" value="ECO:0007669"/>
    <property type="project" value="UniProtKB-KW"/>
</dbReference>
<feature type="binding site" evidence="9">
    <location>
        <position position="27"/>
    </location>
    <ligand>
        <name>phosphoenolpyruvate</name>
        <dbReference type="ChEBI" id="CHEBI:58702"/>
    </ligand>
</feature>
<comment type="function">
    <text evidence="1 9">Catalyzes the transfer of the enolpyruvyl moiety of phosphoenolpyruvate (PEP) to the 5-hydroxyl of shikimate-3-phosphate (S3P) to produce enolpyruvyl shikimate-3-phosphate and inorganic phosphate.</text>
</comment>
<dbReference type="GO" id="GO:0005737">
    <property type="term" value="C:cytoplasm"/>
    <property type="evidence" value="ECO:0007669"/>
    <property type="project" value="UniProtKB-SubCell"/>
</dbReference>
<feature type="active site" description="Proton acceptor" evidence="9">
    <location>
        <position position="325"/>
    </location>
</feature>
<dbReference type="PROSITE" id="PS00104">
    <property type="entry name" value="EPSP_SYNTHASE_1"/>
    <property type="match status" value="1"/>
</dbReference>
<proteinExistence type="inferred from homology"/>
<dbReference type="OrthoDB" id="9809920at2"/>
<dbReference type="HAMAP" id="MF_00210">
    <property type="entry name" value="EPSP_synth"/>
    <property type="match status" value="1"/>
</dbReference>
<feature type="binding site" evidence="9">
    <location>
        <position position="173"/>
    </location>
    <ligand>
        <name>3-phosphoshikimate</name>
        <dbReference type="ChEBI" id="CHEBI:145989"/>
    </ligand>
</feature>
<dbReference type="PROSITE" id="PS00885">
    <property type="entry name" value="EPSP_SYNTHASE_2"/>
    <property type="match status" value="1"/>
</dbReference>
<organism evidence="11 12">
    <name type="scientific">Sphingomonas palmae</name>
    <dbReference type="NCBI Taxonomy" id="1855283"/>
    <lineage>
        <taxon>Bacteria</taxon>
        <taxon>Pseudomonadati</taxon>
        <taxon>Pseudomonadota</taxon>
        <taxon>Alphaproteobacteria</taxon>
        <taxon>Sphingomonadales</taxon>
        <taxon>Sphingomonadaceae</taxon>
        <taxon>Sphingomonas</taxon>
    </lineage>
</organism>
<feature type="binding site" evidence="9">
    <location>
        <position position="401"/>
    </location>
    <ligand>
        <name>phosphoenolpyruvate</name>
        <dbReference type="ChEBI" id="CHEBI:58702"/>
    </ligand>
</feature>
<dbReference type="PANTHER" id="PTHR21090:SF5">
    <property type="entry name" value="PENTAFUNCTIONAL AROM POLYPEPTIDE"/>
    <property type="match status" value="1"/>
</dbReference>
<protein>
    <recommendedName>
        <fullName evidence="9">3-phosphoshikimate 1-carboxyvinyltransferase</fullName>
        <ecNumber evidence="9">2.5.1.19</ecNumber>
    </recommendedName>
    <alternativeName>
        <fullName evidence="9">5-enolpyruvylshikimate-3-phosphate synthase</fullName>
        <shortName evidence="9">EPSP synthase</shortName>
        <shortName evidence="9">EPSPS</shortName>
    </alternativeName>
</protein>
<keyword evidence="4 9" id="KW-0963">Cytoplasm</keyword>
<dbReference type="Proteomes" id="UP000199214">
    <property type="component" value="Unassembled WGS sequence"/>
</dbReference>
<feature type="binding site" evidence="9">
    <location>
        <position position="27"/>
    </location>
    <ligand>
        <name>3-phosphoshikimate</name>
        <dbReference type="ChEBI" id="CHEBI:145989"/>
    </ligand>
</feature>
<evidence type="ECO:0000256" key="1">
    <source>
        <dbReference type="ARBA" id="ARBA00002174"/>
    </source>
</evidence>
<dbReference type="SUPFAM" id="SSF55205">
    <property type="entry name" value="EPT/RTPC-like"/>
    <property type="match status" value="1"/>
</dbReference>
<feature type="binding site" evidence="9">
    <location>
        <position position="325"/>
    </location>
    <ligand>
        <name>3-phosphoshikimate</name>
        <dbReference type="ChEBI" id="CHEBI:145989"/>
    </ligand>
</feature>
<dbReference type="EMBL" id="FNZZ01000001">
    <property type="protein sequence ID" value="SEK40016.1"/>
    <property type="molecule type" value="Genomic_DNA"/>
</dbReference>
<gene>
    <name evidence="9" type="primary">aroA</name>
    <name evidence="11" type="ORF">SAMN05216382_0335</name>
</gene>
<dbReference type="GO" id="GO:0003866">
    <property type="term" value="F:3-phosphoshikimate 1-carboxyvinyltransferase activity"/>
    <property type="evidence" value="ECO:0007669"/>
    <property type="project" value="UniProtKB-UniRule"/>
</dbReference>
<feature type="binding site" evidence="9">
    <location>
        <position position="32"/>
    </location>
    <ligand>
        <name>3-phosphoshikimate</name>
        <dbReference type="ChEBI" id="CHEBI:145989"/>
    </ligand>
</feature>
<dbReference type="Gene3D" id="3.65.10.10">
    <property type="entry name" value="Enolpyruvate transferase domain"/>
    <property type="match status" value="2"/>
</dbReference>
<dbReference type="NCBIfam" id="TIGR01356">
    <property type="entry name" value="aroA"/>
    <property type="match status" value="1"/>
</dbReference>
<keyword evidence="6 9" id="KW-0808">Transferase</keyword>
<dbReference type="InterPro" id="IPR013792">
    <property type="entry name" value="RNA3'P_cycl/enolpyr_Trfase_a/b"/>
</dbReference>
<evidence type="ECO:0000256" key="3">
    <source>
        <dbReference type="ARBA" id="ARBA00009948"/>
    </source>
</evidence>
<evidence type="ECO:0000313" key="12">
    <source>
        <dbReference type="Proteomes" id="UP000199214"/>
    </source>
</evidence>
<evidence type="ECO:0000259" key="10">
    <source>
        <dbReference type="Pfam" id="PF00275"/>
    </source>
</evidence>
<evidence type="ECO:0000256" key="2">
    <source>
        <dbReference type="ARBA" id="ARBA00004811"/>
    </source>
</evidence>
<feature type="binding site" evidence="9">
    <location>
        <position position="175"/>
    </location>
    <ligand>
        <name>3-phosphoshikimate</name>
        <dbReference type="ChEBI" id="CHEBI:145989"/>
    </ligand>
</feature>
<feature type="binding site" evidence="9">
    <location>
        <position position="356"/>
    </location>
    <ligand>
        <name>phosphoenolpyruvate</name>
        <dbReference type="ChEBI" id="CHEBI:58702"/>
    </ligand>
</feature>
<dbReference type="FunFam" id="3.65.10.10:FF:000005">
    <property type="entry name" value="3-phosphoshikimate 1-carboxyvinyltransferase"/>
    <property type="match status" value="1"/>
</dbReference>
<comment type="pathway">
    <text evidence="2 9">Metabolic intermediate biosynthesis; chorismate biosynthesis; chorismate from D-erythrose 4-phosphate and phosphoenolpyruvate: step 6/7.</text>
</comment>
<comment type="similarity">
    <text evidence="3 9">Belongs to the EPSP synthase family.</text>
</comment>
<dbReference type="CDD" id="cd01556">
    <property type="entry name" value="EPSP_synthase"/>
    <property type="match status" value="1"/>
</dbReference>
<feature type="binding site" evidence="9">
    <location>
        <position position="100"/>
    </location>
    <ligand>
        <name>phosphoenolpyruvate</name>
        <dbReference type="ChEBI" id="CHEBI:58702"/>
    </ligand>
</feature>
<dbReference type="InterPro" id="IPR036968">
    <property type="entry name" value="Enolpyruvate_Tfrase_sf"/>
</dbReference>
<comment type="subcellular location">
    <subcellularLocation>
        <location evidence="9">Cytoplasm</location>
    </subcellularLocation>
</comment>
<feature type="binding site" evidence="9">
    <location>
        <position position="352"/>
    </location>
    <ligand>
        <name>3-phosphoshikimate</name>
        <dbReference type="ChEBI" id="CHEBI:145989"/>
    </ligand>
</feature>
<dbReference type="InterPro" id="IPR006264">
    <property type="entry name" value="EPSP_synthase"/>
</dbReference>
<feature type="binding site" evidence="9">
    <location>
        <position position="128"/>
    </location>
    <ligand>
        <name>phosphoenolpyruvate</name>
        <dbReference type="ChEBI" id="CHEBI:58702"/>
    </ligand>
</feature>
<dbReference type="AlphaFoldDB" id="A0A1H7GPD2"/>
<dbReference type="FunFam" id="3.65.10.10:FF:000006">
    <property type="entry name" value="3-phosphoshikimate 1-carboxyvinyltransferase"/>
    <property type="match status" value="1"/>
</dbReference>
<keyword evidence="7 9" id="KW-0057">Aromatic amino acid biosynthesis</keyword>
<dbReference type="EC" id="2.5.1.19" evidence="9"/>
<evidence type="ECO:0000256" key="4">
    <source>
        <dbReference type="ARBA" id="ARBA00022490"/>
    </source>
</evidence>
<dbReference type="InterPro" id="IPR023193">
    <property type="entry name" value="EPSP_synthase_CS"/>
</dbReference>
<feature type="binding site" evidence="9">
    <location>
        <position position="28"/>
    </location>
    <ligand>
        <name>3-phosphoshikimate</name>
        <dbReference type="ChEBI" id="CHEBI:145989"/>
    </ligand>
</feature>
<dbReference type="RefSeq" id="WP_093002677.1">
    <property type="nucleotide sequence ID" value="NZ_FNZZ01000001.1"/>
</dbReference>
<reference evidence="12" key="1">
    <citation type="submission" date="2016-10" db="EMBL/GenBank/DDBJ databases">
        <authorList>
            <person name="Varghese N."/>
            <person name="Submissions S."/>
        </authorList>
    </citation>
    <scope>NUCLEOTIDE SEQUENCE [LARGE SCALE GENOMIC DNA]</scope>
    <source>
        <strain evidence="12">JS21-1</strain>
    </source>
</reference>
<keyword evidence="12" id="KW-1185">Reference proteome</keyword>
<evidence type="ECO:0000256" key="6">
    <source>
        <dbReference type="ARBA" id="ARBA00022679"/>
    </source>
</evidence>
<sequence>MPHPEPTRLTVPAAARLVGRIRVPGDKSISHRALMLSALAVGESRVKGLLEGEDVLATAAALRAMGARIERDAAGVWTINGVGVGGLLQPAAALDMGNSGTSTRLLMGLIASHPITATFTGDASLSARPMERVITPLSRMGADITASPGGRLPLMLRGLCPAVPIEYELPVASAQVKSAVLLAGLNTPGVTRVIEPVPTRDHSERMLAGFGAEVLVEETSRGRVISITGEAELRPQSITVPGDPSSAAFWMVAASIVPGSDVVIENVGLNPTRAGLVTALRMMGADITELDPRTVGGEPVADLRVRHAALQGITVPHDLAPAMIDEYPVLFVAAAFAAGRTVARGADELRVKESDRIAAMRAALEANGVSVTEHDDGLSIDGTGGDAIPGGGTVTTRLDHRIAMSMTVAALHARAAITLDDASPVQTSYPTFFDQLAQLSGEAA</sequence>
<keyword evidence="5 9" id="KW-0028">Amino-acid biosynthesis</keyword>
<evidence type="ECO:0000313" key="11">
    <source>
        <dbReference type="EMBL" id="SEK40016.1"/>
    </source>
</evidence>
<dbReference type="UniPathway" id="UPA00053">
    <property type="reaction ID" value="UER00089"/>
</dbReference>
<feature type="domain" description="Enolpyruvate transferase" evidence="10">
    <location>
        <begin position="14"/>
        <end position="436"/>
    </location>
</feature>
<comment type="caution">
    <text evidence="9">Lacks conserved residue(s) required for the propagation of feature annotation.</text>
</comment>
<dbReference type="GO" id="GO:0009423">
    <property type="term" value="P:chorismate biosynthetic process"/>
    <property type="evidence" value="ECO:0007669"/>
    <property type="project" value="UniProtKB-UniRule"/>
</dbReference>
<accession>A0A1H7GPD2</accession>
<dbReference type="PIRSF" id="PIRSF000505">
    <property type="entry name" value="EPSPS"/>
    <property type="match status" value="1"/>
</dbReference>
<comment type="subunit">
    <text evidence="9">Monomer.</text>
</comment>